<dbReference type="NCBIfam" id="TIGR02893">
    <property type="entry name" value="spore_yabQ"/>
    <property type="match status" value="1"/>
</dbReference>
<dbReference type="InterPro" id="IPR019074">
    <property type="entry name" value="YabQ"/>
</dbReference>
<reference evidence="3" key="1">
    <citation type="journal article" date="2021" name="PeerJ">
        <title>Extensive microbial diversity within the chicken gut microbiome revealed by metagenomics and culture.</title>
        <authorList>
            <person name="Gilroy R."/>
            <person name="Ravi A."/>
            <person name="Getino M."/>
            <person name="Pursley I."/>
            <person name="Horton D.L."/>
            <person name="Alikhan N.F."/>
            <person name="Baker D."/>
            <person name="Gharbi K."/>
            <person name="Hall N."/>
            <person name="Watson M."/>
            <person name="Adriaenssens E.M."/>
            <person name="Foster-Nyarko E."/>
            <person name="Jarju S."/>
            <person name="Secka A."/>
            <person name="Antonio M."/>
            <person name="Oren A."/>
            <person name="Chaudhuri R.R."/>
            <person name="La Ragione R."/>
            <person name="Hildebrand F."/>
            <person name="Pallen M.J."/>
        </authorList>
    </citation>
    <scope>NUCLEOTIDE SEQUENCE</scope>
    <source>
        <strain evidence="3">CHK187-11901</strain>
    </source>
</reference>
<feature type="transmembrane region" description="Helical" evidence="2">
    <location>
        <begin position="41"/>
        <end position="60"/>
    </location>
</feature>
<organism evidence="3 4">
    <name type="scientific">Candidatus Merdibacter merdavium</name>
    <dbReference type="NCBI Taxonomy" id="2838692"/>
    <lineage>
        <taxon>Bacteria</taxon>
        <taxon>Bacillati</taxon>
        <taxon>Bacillota</taxon>
        <taxon>Erysipelotrichia</taxon>
        <taxon>Erysipelotrichales</taxon>
        <taxon>Erysipelotrichaceae</taxon>
        <taxon>Merdibacter</taxon>
    </lineage>
</organism>
<evidence type="ECO:0000256" key="2">
    <source>
        <dbReference type="SAM" id="Phobius"/>
    </source>
</evidence>
<evidence type="ECO:0000313" key="4">
    <source>
        <dbReference type="Proteomes" id="UP000823896"/>
    </source>
</evidence>
<dbReference type="EMBL" id="DWWM01000026">
    <property type="protein sequence ID" value="HJC36341.1"/>
    <property type="molecule type" value="Genomic_DNA"/>
</dbReference>
<feature type="compositionally biased region" description="Basic residues" evidence="1">
    <location>
        <begin position="122"/>
        <end position="132"/>
    </location>
</feature>
<dbReference type="AlphaFoldDB" id="A0A9D2NRR8"/>
<keyword evidence="2" id="KW-1133">Transmembrane helix</keyword>
<evidence type="ECO:0000313" key="3">
    <source>
        <dbReference type="EMBL" id="HJC36341.1"/>
    </source>
</evidence>
<gene>
    <name evidence="3" type="ORF">H9702_04340</name>
</gene>
<feature type="region of interest" description="Disordered" evidence="1">
    <location>
        <begin position="122"/>
        <end position="142"/>
    </location>
</feature>
<keyword evidence="2" id="KW-0472">Membrane</keyword>
<dbReference type="Pfam" id="PF09578">
    <property type="entry name" value="Spore_YabQ"/>
    <property type="match status" value="1"/>
</dbReference>
<evidence type="ECO:0000256" key="1">
    <source>
        <dbReference type="SAM" id="MobiDB-lite"/>
    </source>
</evidence>
<keyword evidence="2" id="KW-0812">Transmembrane</keyword>
<comment type="caution">
    <text evidence="3">The sequence shown here is derived from an EMBL/GenBank/DDBJ whole genome shotgun (WGS) entry which is preliminary data.</text>
</comment>
<accession>A0A9D2NRR8</accession>
<feature type="compositionally biased region" description="Basic and acidic residues" evidence="1">
    <location>
        <begin position="133"/>
        <end position="142"/>
    </location>
</feature>
<sequence>MLLSVQIQTILFQLLAGWLYGLCFSLIQVLTQYRQRRMSTALIEVLFHAAFTAFVFFGLLRLNGACMNAWLMLFFVLGALFYYRFYFGAFFHLFAIVRRYIRGVFRQFSIAKSRTLVIIKKKTPRRKRRKKRRDPDGKKKEI</sequence>
<reference evidence="3" key="2">
    <citation type="submission" date="2021-04" db="EMBL/GenBank/DDBJ databases">
        <authorList>
            <person name="Gilroy R."/>
        </authorList>
    </citation>
    <scope>NUCLEOTIDE SEQUENCE</scope>
    <source>
        <strain evidence="3">CHK187-11901</strain>
    </source>
</reference>
<evidence type="ECO:0008006" key="5">
    <source>
        <dbReference type="Google" id="ProtNLM"/>
    </source>
</evidence>
<protein>
    <recommendedName>
        <fullName evidence="5">Spore cortex biosynthesis protein YabQ</fullName>
    </recommendedName>
</protein>
<dbReference type="Proteomes" id="UP000823896">
    <property type="component" value="Unassembled WGS sequence"/>
</dbReference>
<name>A0A9D2NRR8_9FIRM</name>
<feature type="transmembrane region" description="Helical" evidence="2">
    <location>
        <begin position="72"/>
        <end position="97"/>
    </location>
</feature>
<proteinExistence type="predicted"/>
<feature type="transmembrane region" description="Helical" evidence="2">
    <location>
        <begin position="6"/>
        <end position="29"/>
    </location>
</feature>